<evidence type="ECO:0000256" key="1">
    <source>
        <dbReference type="SAM" id="MobiDB-lite"/>
    </source>
</evidence>
<dbReference type="Proteomes" id="UP001497497">
    <property type="component" value="Unassembled WGS sequence"/>
</dbReference>
<dbReference type="AlphaFoldDB" id="A0AAV2I1Z9"/>
<comment type="caution">
    <text evidence="2">The sequence shown here is derived from an EMBL/GenBank/DDBJ whole genome shotgun (WGS) entry which is preliminary data.</text>
</comment>
<protein>
    <submittedName>
        <fullName evidence="2">Uncharacterized protein</fullName>
    </submittedName>
</protein>
<proteinExistence type="predicted"/>
<gene>
    <name evidence="2" type="ORF">GSLYS_00014293001</name>
</gene>
<organism evidence="2 3">
    <name type="scientific">Lymnaea stagnalis</name>
    <name type="common">Great pond snail</name>
    <name type="synonym">Helix stagnalis</name>
    <dbReference type="NCBI Taxonomy" id="6523"/>
    <lineage>
        <taxon>Eukaryota</taxon>
        <taxon>Metazoa</taxon>
        <taxon>Spiralia</taxon>
        <taxon>Lophotrochozoa</taxon>
        <taxon>Mollusca</taxon>
        <taxon>Gastropoda</taxon>
        <taxon>Heterobranchia</taxon>
        <taxon>Euthyneura</taxon>
        <taxon>Panpulmonata</taxon>
        <taxon>Hygrophila</taxon>
        <taxon>Lymnaeoidea</taxon>
        <taxon>Lymnaeidae</taxon>
        <taxon>Lymnaea</taxon>
    </lineage>
</organism>
<evidence type="ECO:0000313" key="3">
    <source>
        <dbReference type="Proteomes" id="UP001497497"/>
    </source>
</evidence>
<feature type="region of interest" description="Disordered" evidence="1">
    <location>
        <begin position="180"/>
        <end position="204"/>
    </location>
</feature>
<dbReference type="EMBL" id="CAXITT010000391">
    <property type="protein sequence ID" value="CAL1540644.1"/>
    <property type="molecule type" value="Genomic_DNA"/>
</dbReference>
<feature type="region of interest" description="Disordered" evidence="1">
    <location>
        <begin position="25"/>
        <end position="87"/>
    </location>
</feature>
<sequence length="580" mass="66904">MTGAFQQLEKESFWKEHQDTLVKVRQELQSGKKSRYGTPGGVRKRTPNGKSGLQPPSHPPYGKYRRTPSPYLPKISPEPQRKPAQQKVLAKKVFDVVPPLKPKKAFLTSSAEDYDSWGEESDDEDEYDYEKIKSMNRRRKATPVKQKRRLKPQPYPVSMQAYVQPQVVYGVPFPVYYPPPPARKGKNQREKYDRNTRKVHKNKSGIPVMKKRKSTNVHPSMPMFTTFYPDMSDGGFGSTTDKEEGTEEEDLMVKLCTKSALSHWKKHPLFASDFCTWFIDDCLNTELLPDLLIDTMNEIKYMPHDHPLYLPSLYTCEDILSDHVSEMVLDIVRETAGEIANDYLDEKRLKRDPLEDFLTGIIEDVVQAATREVVRSTVINLAEDYVENEYATGVIQSLLKDYVREIGPDLLEEITFDLIAEDFIGNEVIAPEVQEEAVVIAMETIQYYDDKVLKRQLKEVKFVSQQAHDVLADSIIMEYLLSMMSQHGKLWAETDHQNKYLDDLILNTSLTQIFNIQKQRQKTVQCKPLQKLHEKVVSDVALDVFLQYLTRTLDEDLADVDEYERDVTDDTSFPFPLAAR</sequence>
<accession>A0AAV2I1Z9</accession>
<feature type="compositionally biased region" description="Basic and acidic residues" evidence="1">
    <location>
        <begin position="187"/>
        <end position="196"/>
    </location>
</feature>
<keyword evidence="3" id="KW-1185">Reference proteome</keyword>
<feature type="region of interest" description="Disordered" evidence="1">
    <location>
        <begin position="105"/>
        <end position="125"/>
    </location>
</feature>
<evidence type="ECO:0000313" key="2">
    <source>
        <dbReference type="EMBL" id="CAL1540644.1"/>
    </source>
</evidence>
<feature type="compositionally biased region" description="Acidic residues" evidence="1">
    <location>
        <begin position="112"/>
        <end position="125"/>
    </location>
</feature>
<name>A0AAV2I1Z9_LYMST</name>
<reference evidence="2 3" key="1">
    <citation type="submission" date="2024-04" db="EMBL/GenBank/DDBJ databases">
        <authorList>
            <consortium name="Genoscope - CEA"/>
            <person name="William W."/>
        </authorList>
    </citation>
    <scope>NUCLEOTIDE SEQUENCE [LARGE SCALE GENOMIC DNA]</scope>
</reference>